<evidence type="ECO:0000313" key="1">
    <source>
        <dbReference type="EMBL" id="GJE90413.1"/>
    </source>
</evidence>
<name>A0A9P3G8T8_9APHY</name>
<protein>
    <submittedName>
        <fullName evidence="1">Uncharacterized protein</fullName>
    </submittedName>
</protein>
<dbReference type="AlphaFoldDB" id="A0A9P3G8T8"/>
<reference evidence="1 2" key="1">
    <citation type="submission" date="2021-08" db="EMBL/GenBank/DDBJ databases">
        <title>Draft Genome Sequence of Phanerochaete sordida strain YK-624.</title>
        <authorList>
            <person name="Mori T."/>
            <person name="Dohra H."/>
            <person name="Suzuki T."/>
            <person name="Kawagishi H."/>
            <person name="Hirai H."/>
        </authorList>
    </citation>
    <scope>NUCLEOTIDE SEQUENCE [LARGE SCALE GENOMIC DNA]</scope>
    <source>
        <strain evidence="1 2">YK-624</strain>
    </source>
</reference>
<organism evidence="1 2">
    <name type="scientific">Phanerochaete sordida</name>
    <dbReference type="NCBI Taxonomy" id="48140"/>
    <lineage>
        <taxon>Eukaryota</taxon>
        <taxon>Fungi</taxon>
        <taxon>Dikarya</taxon>
        <taxon>Basidiomycota</taxon>
        <taxon>Agaricomycotina</taxon>
        <taxon>Agaricomycetes</taxon>
        <taxon>Polyporales</taxon>
        <taxon>Phanerochaetaceae</taxon>
        <taxon>Phanerochaete</taxon>
    </lineage>
</organism>
<comment type="caution">
    <text evidence="1">The sequence shown here is derived from an EMBL/GenBank/DDBJ whole genome shotgun (WGS) entry which is preliminary data.</text>
</comment>
<evidence type="ECO:0000313" key="2">
    <source>
        <dbReference type="Proteomes" id="UP000703269"/>
    </source>
</evidence>
<proteinExistence type="predicted"/>
<dbReference type="EMBL" id="BPQB01000016">
    <property type="protein sequence ID" value="GJE90413.1"/>
    <property type="molecule type" value="Genomic_DNA"/>
</dbReference>
<keyword evidence="2" id="KW-1185">Reference proteome</keyword>
<accession>A0A9P3G8T8</accession>
<dbReference type="Proteomes" id="UP000703269">
    <property type="component" value="Unassembled WGS sequence"/>
</dbReference>
<sequence length="93" mass="10437">MSVERARSIPQPQLQDPYALERMISLVAYMILIPRLYPGIGARVRHPMERAFSLTLCSRLSAGPQTRQINVPWYAAFTVAATPRTAELGTLRP</sequence>
<gene>
    <name evidence="1" type="ORF">PsYK624_065450</name>
</gene>